<evidence type="ECO:0000256" key="5">
    <source>
        <dbReference type="ARBA" id="ARBA00022741"/>
    </source>
</evidence>
<dbReference type="PROSITE" id="PS50893">
    <property type="entry name" value="ABC_TRANSPORTER_2"/>
    <property type="match status" value="1"/>
</dbReference>
<evidence type="ECO:0000256" key="3">
    <source>
        <dbReference type="ARBA" id="ARBA00022475"/>
    </source>
</evidence>
<comment type="catalytic activity">
    <reaction evidence="15">
        <text>L-arabinose(out) + ATP + H2O = L-arabinose(in) + ADP + phosphate + H(+)</text>
        <dbReference type="Rhea" id="RHEA:30007"/>
        <dbReference type="ChEBI" id="CHEBI:15377"/>
        <dbReference type="ChEBI" id="CHEBI:15378"/>
        <dbReference type="ChEBI" id="CHEBI:17535"/>
        <dbReference type="ChEBI" id="CHEBI:30616"/>
        <dbReference type="ChEBI" id="CHEBI:43474"/>
        <dbReference type="ChEBI" id="CHEBI:456216"/>
        <dbReference type="EC" id="7.5.2.13"/>
    </reaction>
    <physiologicalReaction direction="left-to-right" evidence="15">
        <dbReference type="Rhea" id="RHEA:30008"/>
    </physiologicalReaction>
</comment>
<evidence type="ECO:0000256" key="1">
    <source>
        <dbReference type="ARBA" id="ARBA00004202"/>
    </source>
</evidence>
<dbReference type="GO" id="GO:0015417">
    <property type="term" value="F:ABC-type polyamine transporter activity"/>
    <property type="evidence" value="ECO:0007669"/>
    <property type="project" value="InterPro"/>
</dbReference>
<dbReference type="InterPro" id="IPR027417">
    <property type="entry name" value="P-loop_NTPase"/>
</dbReference>
<dbReference type="PANTHER" id="PTHR42781">
    <property type="entry name" value="SPERMIDINE/PUTRESCINE IMPORT ATP-BINDING PROTEIN POTA"/>
    <property type="match status" value="1"/>
</dbReference>
<dbReference type="SUPFAM" id="SSF52540">
    <property type="entry name" value="P-loop containing nucleoside triphosphate hydrolases"/>
    <property type="match status" value="1"/>
</dbReference>
<dbReference type="FunFam" id="3.40.50.300:FF:000042">
    <property type="entry name" value="Maltose/maltodextrin ABC transporter, ATP-binding protein"/>
    <property type="match status" value="1"/>
</dbReference>
<dbReference type="SMART" id="SM00382">
    <property type="entry name" value="AAA"/>
    <property type="match status" value="1"/>
</dbReference>
<reference evidence="22" key="1">
    <citation type="submission" date="2016-10" db="EMBL/GenBank/DDBJ databases">
        <authorList>
            <person name="Varghese N."/>
            <person name="Submissions S."/>
        </authorList>
    </citation>
    <scope>NUCLEOTIDE SEQUENCE [LARGE SCALE GENOMIC DNA]</scope>
    <source>
        <strain evidence="22">DC30,IBRC 10041,KCTC 4046</strain>
    </source>
</reference>
<dbReference type="SUPFAM" id="SSF50331">
    <property type="entry name" value="MOP-like"/>
    <property type="match status" value="1"/>
</dbReference>
<sequence length="377" mass="41621">MTPTLQQTEPTSSRDDRKAVVTLDSIVKEFGDVTAVDGVSIEVRDGEFFSIVGPSGCGKTTTLRMIAGFERPTRGRIHLEDEDVSQVPAYERDIGMVFQGYALFPHKTVGENVAFGLKMQGVPEEEREKRVADILSLVNLPGTEDRNPTELSGGQQQRVALARALVVEPSVLLLDEPLSNLDRKLREEMRFELKRIQNELGITTIYVTHDQEEAMSMSDRILVLNKGEMEQIGEPYEIYHGPSNQFVADFIGDINALPGTIVSKTDSQYTVELEDTGDEIDLPRSVAGRELQVDARVNVNVRPADSQLDTKLEEGISLQGTIEAINFLGKSANILIDVNGREFLVQANGRTAGGRYQPGDSVTVNWKTEASILLQES</sequence>
<comment type="subcellular location">
    <subcellularLocation>
        <location evidence="1">Cell membrane</location>
        <topology evidence="1">Peripheral membrane protein</topology>
    </subcellularLocation>
</comment>
<dbReference type="InterPro" id="IPR050093">
    <property type="entry name" value="ABC_SmlMolc_Importer"/>
</dbReference>
<keyword evidence="22" id="KW-1185">Reference proteome</keyword>
<accession>A0A1H3E720</accession>
<dbReference type="Pfam" id="PF00005">
    <property type="entry name" value="ABC_tran"/>
    <property type="match status" value="1"/>
</dbReference>
<evidence type="ECO:0000256" key="6">
    <source>
        <dbReference type="ARBA" id="ARBA00022840"/>
    </source>
</evidence>
<comment type="similarity">
    <text evidence="9">Belongs to the ABC transporter superfamily. Sulfate/tungstate importer (TC 3.A.1.6) family.</text>
</comment>
<dbReference type="Gene3D" id="2.40.50.100">
    <property type="match status" value="1"/>
</dbReference>
<dbReference type="GO" id="GO:0016887">
    <property type="term" value="F:ATP hydrolysis activity"/>
    <property type="evidence" value="ECO:0007669"/>
    <property type="project" value="InterPro"/>
</dbReference>
<comment type="subunit">
    <text evidence="18">The complex is composed of two ATP-binding proteins (XacJ and XacK), two transmembrane proteins (XacH and XacI) and a solute-binding protein (XacG).</text>
</comment>
<evidence type="ECO:0000259" key="20">
    <source>
        <dbReference type="PROSITE" id="PS50893"/>
    </source>
</evidence>
<dbReference type="InterPro" id="IPR003439">
    <property type="entry name" value="ABC_transporter-like_ATP-bd"/>
</dbReference>
<dbReference type="EC" id="7.5.2.13" evidence="19"/>
<comment type="catalytic activity">
    <reaction evidence="13">
        <text>tungstate(in) + ATP + H2O = tungstate(out) + ADP + phosphate + H(+)</text>
        <dbReference type="Rhea" id="RHEA:35027"/>
        <dbReference type="ChEBI" id="CHEBI:15377"/>
        <dbReference type="ChEBI" id="CHEBI:15378"/>
        <dbReference type="ChEBI" id="CHEBI:30616"/>
        <dbReference type="ChEBI" id="CHEBI:43474"/>
        <dbReference type="ChEBI" id="CHEBI:46502"/>
        <dbReference type="ChEBI" id="CHEBI:456216"/>
        <dbReference type="EC" id="7.3.2.6"/>
    </reaction>
</comment>
<dbReference type="Gene3D" id="2.40.50.140">
    <property type="entry name" value="Nucleic acid-binding proteins"/>
    <property type="match status" value="1"/>
</dbReference>
<dbReference type="GO" id="GO:1901238">
    <property type="term" value="F:ABC-type tungstate transporter activity"/>
    <property type="evidence" value="ECO:0007669"/>
    <property type="project" value="UniProtKB-EC"/>
</dbReference>
<evidence type="ECO:0000256" key="19">
    <source>
        <dbReference type="ARBA" id="ARBA00066315"/>
    </source>
</evidence>
<dbReference type="EMBL" id="FNPC01000001">
    <property type="protein sequence ID" value="SDX74400.1"/>
    <property type="molecule type" value="Genomic_DNA"/>
</dbReference>
<dbReference type="GO" id="GO:0005524">
    <property type="term" value="F:ATP binding"/>
    <property type="evidence" value="ECO:0007669"/>
    <property type="project" value="UniProtKB-KW"/>
</dbReference>
<evidence type="ECO:0000256" key="9">
    <source>
        <dbReference type="ARBA" id="ARBA00038307"/>
    </source>
</evidence>
<organism evidence="21 22">
    <name type="scientific">Halopenitus persicus</name>
    <dbReference type="NCBI Taxonomy" id="1048396"/>
    <lineage>
        <taxon>Archaea</taxon>
        <taxon>Methanobacteriati</taxon>
        <taxon>Methanobacteriota</taxon>
        <taxon>Stenosarchaea group</taxon>
        <taxon>Halobacteria</taxon>
        <taxon>Halobacteriales</taxon>
        <taxon>Haloferacaceae</taxon>
        <taxon>Halopenitus</taxon>
    </lineage>
</organism>
<evidence type="ECO:0000256" key="18">
    <source>
        <dbReference type="ARBA" id="ARBA00065962"/>
    </source>
</evidence>
<keyword evidence="3" id="KW-1003">Cell membrane</keyword>
<evidence type="ECO:0000256" key="12">
    <source>
        <dbReference type="ARBA" id="ARBA00041133"/>
    </source>
</evidence>
<dbReference type="InterPro" id="IPR008995">
    <property type="entry name" value="Mo/tungstate-bd_C_term_dom"/>
</dbReference>
<evidence type="ECO:0000256" key="7">
    <source>
        <dbReference type="ARBA" id="ARBA00022967"/>
    </source>
</evidence>
<comment type="similarity">
    <text evidence="17">Belongs to the ABC transporter superfamily. Carbohydrate uptake transporter-1 (CUT1) (TC 3.A.1.1) family.</text>
</comment>
<protein>
    <recommendedName>
        <fullName evidence="12">Molybdate/tungstate import ATP-binding protein WtpC</fullName>
        <ecNumber evidence="11">7.3.2.6</ecNumber>
        <ecNumber evidence="19">7.5.2.13</ecNumber>
    </recommendedName>
</protein>
<keyword evidence="2" id="KW-0813">Transport</keyword>
<proteinExistence type="inferred from homology"/>
<dbReference type="Proteomes" id="UP000199079">
    <property type="component" value="Unassembled WGS sequence"/>
</dbReference>
<evidence type="ECO:0000256" key="11">
    <source>
        <dbReference type="ARBA" id="ARBA00039025"/>
    </source>
</evidence>
<dbReference type="NCBIfam" id="TIGR01187">
    <property type="entry name" value="potA"/>
    <property type="match status" value="1"/>
</dbReference>
<evidence type="ECO:0000313" key="22">
    <source>
        <dbReference type="Proteomes" id="UP000199079"/>
    </source>
</evidence>
<evidence type="ECO:0000313" key="21">
    <source>
        <dbReference type="EMBL" id="SDX74400.1"/>
    </source>
</evidence>
<keyword evidence="8" id="KW-0472">Membrane</keyword>
<dbReference type="Pfam" id="PF08402">
    <property type="entry name" value="TOBE_2"/>
    <property type="match status" value="1"/>
</dbReference>
<keyword evidence="4" id="KW-0500">Molybdenum</keyword>
<evidence type="ECO:0000256" key="8">
    <source>
        <dbReference type="ARBA" id="ARBA00023136"/>
    </source>
</evidence>
<evidence type="ECO:0000256" key="2">
    <source>
        <dbReference type="ARBA" id="ARBA00022448"/>
    </source>
</evidence>
<evidence type="ECO:0000256" key="17">
    <source>
        <dbReference type="ARBA" id="ARBA00061029"/>
    </source>
</evidence>
<evidence type="ECO:0000256" key="10">
    <source>
        <dbReference type="ARBA" id="ARBA00038781"/>
    </source>
</evidence>
<dbReference type="PROSITE" id="PS00211">
    <property type="entry name" value="ABC_TRANSPORTER_1"/>
    <property type="match status" value="1"/>
</dbReference>
<dbReference type="AlphaFoldDB" id="A0A1H3E720"/>
<dbReference type="InterPro" id="IPR003593">
    <property type="entry name" value="AAA+_ATPase"/>
</dbReference>
<dbReference type="PANTHER" id="PTHR42781:SF4">
    <property type="entry name" value="SPERMIDINE_PUTRESCINE IMPORT ATP-BINDING PROTEIN POTA"/>
    <property type="match status" value="1"/>
</dbReference>
<evidence type="ECO:0000256" key="15">
    <source>
        <dbReference type="ARBA" id="ARBA00051890"/>
    </source>
</evidence>
<dbReference type="InterPro" id="IPR005893">
    <property type="entry name" value="PotA-like"/>
</dbReference>
<comment type="function">
    <text evidence="16">Part of the ABC transporter complex XacGHIJK involved in the uptake of xylose and arabinose. Responsible for energy coupling to the transport system.</text>
</comment>
<gene>
    <name evidence="21" type="ORF">SAMN05216564_101310</name>
</gene>
<comment type="subunit">
    <text evidence="10">The complex is composed of two ATP-binding proteins (WtpC), two transmembrane proteins (WtpB) and a solute-binding protein (WtpA).</text>
</comment>
<dbReference type="Gene3D" id="3.40.50.300">
    <property type="entry name" value="P-loop containing nucleotide triphosphate hydrolases"/>
    <property type="match status" value="1"/>
</dbReference>
<dbReference type="InterPro" id="IPR017871">
    <property type="entry name" value="ABC_transporter-like_CS"/>
</dbReference>
<dbReference type="EC" id="7.3.2.6" evidence="11"/>
<comment type="catalytic activity">
    <reaction evidence="14">
        <text>D-xylose(out) + ATP + H2O = D-xylose(in) + ADP + phosphate + H(+)</text>
        <dbReference type="Rhea" id="RHEA:29899"/>
        <dbReference type="ChEBI" id="CHEBI:15377"/>
        <dbReference type="ChEBI" id="CHEBI:15378"/>
        <dbReference type="ChEBI" id="CHEBI:30616"/>
        <dbReference type="ChEBI" id="CHEBI:43474"/>
        <dbReference type="ChEBI" id="CHEBI:53455"/>
        <dbReference type="ChEBI" id="CHEBI:456216"/>
        <dbReference type="EC" id="7.5.2.13"/>
    </reaction>
    <physiologicalReaction direction="left-to-right" evidence="14">
        <dbReference type="Rhea" id="RHEA:29900"/>
    </physiologicalReaction>
</comment>
<name>A0A1H3E720_9EURY</name>
<keyword evidence="5" id="KW-0547">Nucleotide-binding</keyword>
<evidence type="ECO:0000256" key="14">
    <source>
        <dbReference type="ARBA" id="ARBA00050355"/>
    </source>
</evidence>
<evidence type="ECO:0000256" key="13">
    <source>
        <dbReference type="ARBA" id="ARBA00047936"/>
    </source>
</evidence>
<keyword evidence="7" id="KW-1278">Translocase</keyword>
<evidence type="ECO:0000256" key="4">
    <source>
        <dbReference type="ARBA" id="ARBA00022505"/>
    </source>
</evidence>
<evidence type="ECO:0000256" key="16">
    <source>
        <dbReference type="ARBA" id="ARBA00053454"/>
    </source>
</evidence>
<dbReference type="OrthoDB" id="18368at2157"/>
<dbReference type="RefSeq" id="WP_092730405.1">
    <property type="nucleotide sequence ID" value="NZ_FNPC01000001.1"/>
</dbReference>
<feature type="domain" description="ABC transporter" evidence="20">
    <location>
        <begin position="21"/>
        <end position="251"/>
    </location>
</feature>
<keyword evidence="6 21" id="KW-0067">ATP-binding</keyword>
<dbReference type="GO" id="GO:0043190">
    <property type="term" value="C:ATP-binding cassette (ABC) transporter complex"/>
    <property type="evidence" value="ECO:0007669"/>
    <property type="project" value="InterPro"/>
</dbReference>
<dbReference type="InterPro" id="IPR013611">
    <property type="entry name" value="Transp-assoc_OB_typ2"/>
</dbReference>
<dbReference type="InterPro" id="IPR012340">
    <property type="entry name" value="NA-bd_OB-fold"/>
</dbReference>